<evidence type="ECO:0000259" key="7">
    <source>
        <dbReference type="PROSITE" id="PS50109"/>
    </source>
</evidence>
<dbReference type="InterPro" id="IPR036641">
    <property type="entry name" value="HPT_dom_sf"/>
</dbReference>
<evidence type="ECO:0000256" key="4">
    <source>
        <dbReference type="PROSITE-ProRule" id="PRU00110"/>
    </source>
</evidence>
<feature type="domain" description="HPt" evidence="11">
    <location>
        <begin position="855"/>
        <end position="955"/>
    </location>
</feature>
<dbReference type="InterPro" id="IPR008207">
    <property type="entry name" value="Sig_transdc_His_kin_Hpt_dom"/>
</dbReference>
<dbReference type="SUPFAM" id="SSF47226">
    <property type="entry name" value="Histidine-containing phosphotransfer domain, HPT domain"/>
    <property type="match status" value="1"/>
</dbReference>
<evidence type="ECO:0000259" key="11">
    <source>
        <dbReference type="PROSITE" id="PS50894"/>
    </source>
</evidence>
<protein>
    <recommendedName>
        <fullName evidence="2">histidine kinase</fullName>
        <ecNumber evidence="2">2.7.13.3</ecNumber>
    </recommendedName>
</protein>
<dbReference type="PROSITE" id="PS50894">
    <property type="entry name" value="HPT"/>
    <property type="match status" value="1"/>
</dbReference>
<dbReference type="InterPro" id="IPR001789">
    <property type="entry name" value="Sig_transdc_resp-reg_receiver"/>
</dbReference>
<dbReference type="InterPro" id="IPR000014">
    <property type="entry name" value="PAS"/>
</dbReference>
<dbReference type="Gene3D" id="3.30.450.20">
    <property type="entry name" value="PAS domain"/>
    <property type="match status" value="2"/>
</dbReference>
<evidence type="ECO:0000256" key="1">
    <source>
        <dbReference type="ARBA" id="ARBA00000085"/>
    </source>
</evidence>
<dbReference type="SUPFAM" id="SSF55785">
    <property type="entry name" value="PYP-like sensor domain (PAS domain)"/>
    <property type="match status" value="2"/>
</dbReference>
<dbReference type="InterPro" id="IPR004358">
    <property type="entry name" value="Sig_transdc_His_kin-like_C"/>
</dbReference>
<dbReference type="RefSeq" id="WP_285574302.1">
    <property type="nucleotide sequence ID" value="NZ_BSDE01000003.1"/>
</dbReference>
<evidence type="ECO:0000313" key="12">
    <source>
        <dbReference type="EMBL" id="GLH73343.1"/>
    </source>
</evidence>
<dbReference type="Pfam" id="PF08448">
    <property type="entry name" value="PAS_4"/>
    <property type="match status" value="1"/>
</dbReference>
<dbReference type="Gene3D" id="3.30.565.10">
    <property type="entry name" value="Histidine kinase-like ATPase, C-terminal domain"/>
    <property type="match status" value="1"/>
</dbReference>
<dbReference type="SMART" id="SM00388">
    <property type="entry name" value="HisKA"/>
    <property type="match status" value="1"/>
</dbReference>
<comment type="catalytic activity">
    <reaction evidence="1">
        <text>ATP + protein L-histidine = ADP + protein N-phospho-L-histidine.</text>
        <dbReference type="EC" id="2.7.13.3"/>
    </reaction>
</comment>
<dbReference type="CDD" id="cd00082">
    <property type="entry name" value="HisKA"/>
    <property type="match status" value="1"/>
</dbReference>
<name>A0ABQ5QF81_9BACT</name>
<dbReference type="Pfam" id="PF00512">
    <property type="entry name" value="HisKA"/>
    <property type="match status" value="1"/>
</dbReference>
<dbReference type="Pfam" id="PF00072">
    <property type="entry name" value="Response_reg"/>
    <property type="match status" value="1"/>
</dbReference>
<dbReference type="EMBL" id="BSDE01000003">
    <property type="protein sequence ID" value="GLH73343.1"/>
    <property type="molecule type" value="Genomic_DNA"/>
</dbReference>
<evidence type="ECO:0000256" key="6">
    <source>
        <dbReference type="SAM" id="Coils"/>
    </source>
</evidence>
<dbReference type="InterPro" id="IPR003594">
    <property type="entry name" value="HATPase_dom"/>
</dbReference>
<dbReference type="CDD" id="cd16922">
    <property type="entry name" value="HATPase_EvgS-ArcB-TorS-like"/>
    <property type="match status" value="1"/>
</dbReference>
<accession>A0ABQ5QF81</accession>
<organism evidence="12 13">
    <name type="scientific">Geothrix limicola</name>
    <dbReference type="NCBI Taxonomy" id="2927978"/>
    <lineage>
        <taxon>Bacteria</taxon>
        <taxon>Pseudomonadati</taxon>
        <taxon>Acidobacteriota</taxon>
        <taxon>Holophagae</taxon>
        <taxon>Holophagales</taxon>
        <taxon>Holophagaceae</taxon>
        <taxon>Geothrix</taxon>
    </lineage>
</organism>
<feature type="coiled-coil region" evidence="6">
    <location>
        <begin position="315"/>
        <end position="342"/>
    </location>
</feature>
<dbReference type="CDD" id="cd00130">
    <property type="entry name" value="PAS"/>
    <property type="match status" value="2"/>
</dbReference>
<dbReference type="InterPro" id="IPR003661">
    <property type="entry name" value="HisK_dim/P_dom"/>
</dbReference>
<dbReference type="PROSITE" id="PS50109">
    <property type="entry name" value="HIS_KIN"/>
    <property type="match status" value="1"/>
</dbReference>
<sequence>MLHPLLQQQLKGTGLDVGSGPEALQRLLESVSQSYAEADLDRAALRQSLAQSSEEMDGLLVELKRISESRIAESEQRLRAVMETVQEVIFHTNARGEWVFLNPAWEELTGFTVAETLGTFYLDAVLPEDREAAKAEVVASLRDPTREARRAVRFRSKTGYRWLEVHARPLIDADGLITGASGTLNDIHDRRQAEEEIQRQQRLLSSLLDTLPISIFLKDAEGRFLFVNQETCRTLGLPAEAITGRTDADIFPPEKAARHRAEDLRVWETGTLITSEDPFESPTGTRWFLVGKTLIQAHSRNEPTLLGFSLDITSRKWAEDELRKAKEQAEAATRAKSDFLANMSHEIRTPMNGVLGMIGFLLDTPLNPDQREHAETVHACASGLLEIINDILDFSKIEAGKLDLEILDFDLRDCVDEVLAMFADQAEAKGLDLACFLDPAIPASLRGDPGRIRQILINLVGNAIKFTGAGSVILRARAGAREGDHLELAFTLEDTGIGIPEDAQARLFSPFSQADGSMTRRFGGTGLGLAICRQLLTLLGGDIRVDSRPGAGSTFHFSLRLEVDPLARPRPNRLRGASVLWVGPPSATRDTMVAQMEAMGLVPTVRSTAAGLNPSAFQIVILEEEAPSSWPVHPPTCLRVVPWSLPTRHTLSAAQLVRPIRQRPFLAALEGALGFTPEALPAEPAAAEPLALPRQGRMLVVEDNAVNQKVAVRYLERLGYRVDVAANGLEALEACARLPYDLIFMDCQMPEMDGFEATAALRAREDGHAARRIPIIALTAHAMAGERARCLAAGMDDYLTKPLRLDELTRVIQHWMQEPAMCTPSKGDANAFDGDAANLLDLMTLQNLVDLDDGGSGLLSEMITIFREDTPRRIQDILQAAARGNALEFSHAGHALKGGAGALGAHAMRSFAADLEALGRSGSTDAGLDLSRRLEDLFQSSLAALDAYVASLPARP</sequence>
<dbReference type="InterPro" id="IPR011006">
    <property type="entry name" value="CheY-like_superfamily"/>
</dbReference>
<evidence type="ECO:0000256" key="5">
    <source>
        <dbReference type="PROSITE-ProRule" id="PRU00169"/>
    </source>
</evidence>
<feature type="domain" description="PAS" evidence="9">
    <location>
        <begin position="74"/>
        <end position="144"/>
    </location>
</feature>
<dbReference type="InterPro" id="IPR036097">
    <property type="entry name" value="HisK_dim/P_sf"/>
</dbReference>
<dbReference type="CDD" id="cd17546">
    <property type="entry name" value="REC_hyHK_CKI1_RcsC-like"/>
    <property type="match status" value="1"/>
</dbReference>
<dbReference type="SUPFAM" id="SSF52172">
    <property type="entry name" value="CheY-like"/>
    <property type="match status" value="1"/>
</dbReference>
<dbReference type="InterPro" id="IPR035965">
    <property type="entry name" value="PAS-like_dom_sf"/>
</dbReference>
<dbReference type="PROSITE" id="PS50110">
    <property type="entry name" value="RESPONSE_REGULATORY"/>
    <property type="match status" value="1"/>
</dbReference>
<dbReference type="PANTHER" id="PTHR45339:SF6">
    <property type="entry name" value="SENSORY HISTIDINE PROTEIN KINASE"/>
    <property type="match status" value="1"/>
</dbReference>
<dbReference type="InterPro" id="IPR000700">
    <property type="entry name" value="PAS-assoc_C"/>
</dbReference>
<dbReference type="Gene3D" id="1.20.120.160">
    <property type="entry name" value="HPT domain"/>
    <property type="match status" value="1"/>
</dbReference>
<dbReference type="InterPro" id="IPR036890">
    <property type="entry name" value="HATPase_C_sf"/>
</dbReference>
<evidence type="ECO:0000256" key="2">
    <source>
        <dbReference type="ARBA" id="ARBA00012438"/>
    </source>
</evidence>
<evidence type="ECO:0000259" key="10">
    <source>
        <dbReference type="PROSITE" id="PS50113"/>
    </source>
</evidence>
<evidence type="ECO:0000313" key="13">
    <source>
        <dbReference type="Proteomes" id="UP001165069"/>
    </source>
</evidence>
<proteinExistence type="predicted"/>
<keyword evidence="13" id="KW-1185">Reference proteome</keyword>
<dbReference type="InterPro" id="IPR001610">
    <property type="entry name" value="PAC"/>
</dbReference>
<evidence type="ECO:0000259" key="9">
    <source>
        <dbReference type="PROSITE" id="PS50112"/>
    </source>
</evidence>
<dbReference type="SUPFAM" id="SSF55874">
    <property type="entry name" value="ATPase domain of HSP90 chaperone/DNA topoisomerase II/histidine kinase"/>
    <property type="match status" value="1"/>
</dbReference>
<feature type="modified residue" description="Phosphohistidine" evidence="4">
    <location>
        <position position="894"/>
    </location>
</feature>
<keyword evidence="6" id="KW-0175">Coiled coil</keyword>
<dbReference type="InterPro" id="IPR013656">
    <property type="entry name" value="PAS_4"/>
</dbReference>
<dbReference type="Pfam" id="PF02518">
    <property type="entry name" value="HATPase_c"/>
    <property type="match status" value="1"/>
</dbReference>
<dbReference type="Gene3D" id="3.40.50.2300">
    <property type="match status" value="1"/>
</dbReference>
<dbReference type="Pfam" id="PF00989">
    <property type="entry name" value="PAS"/>
    <property type="match status" value="1"/>
</dbReference>
<dbReference type="PROSITE" id="PS50112">
    <property type="entry name" value="PAS"/>
    <property type="match status" value="2"/>
</dbReference>
<keyword evidence="3 5" id="KW-0597">Phosphoprotein</keyword>
<dbReference type="PRINTS" id="PR00344">
    <property type="entry name" value="BCTRLSENSOR"/>
</dbReference>
<dbReference type="SMART" id="SM00091">
    <property type="entry name" value="PAS"/>
    <property type="match status" value="2"/>
</dbReference>
<feature type="domain" description="Histidine kinase" evidence="7">
    <location>
        <begin position="342"/>
        <end position="563"/>
    </location>
</feature>
<dbReference type="SMART" id="SM00448">
    <property type="entry name" value="REC"/>
    <property type="match status" value="1"/>
</dbReference>
<evidence type="ECO:0000259" key="8">
    <source>
        <dbReference type="PROSITE" id="PS50110"/>
    </source>
</evidence>
<feature type="modified residue" description="4-aspartylphosphate" evidence="5">
    <location>
        <position position="746"/>
    </location>
</feature>
<dbReference type="InterPro" id="IPR013767">
    <property type="entry name" value="PAS_fold"/>
</dbReference>
<dbReference type="Gene3D" id="1.10.287.130">
    <property type="match status" value="1"/>
</dbReference>
<dbReference type="PROSITE" id="PS50113">
    <property type="entry name" value="PAC"/>
    <property type="match status" value="1"/>
</dbReference>
<evidence type="ECO:0000256" key="3">
    <source>
        <dbReference type="ARBA" id="ARBA00022553"/>
    </source>
</evidence>
<feature type="domain" description="PAS" evidence="9">
    <location>
        <begin position="200"/>
        <end position="254"/>
    </location>
</feature>
<feature type="domain" description="PAC" evidence="10">
    <location>
        <begin position="145"/>
        <end position="199"/>
    </location>
</feature>
<dbReference type="SMART" id="SM00086">
    <property type="entry name" value="PAC"/>
    <property type="match status" value="1"/>
</dbReference>
<dbReference type="Proteomes" id="UP001165069">
    <property type="component" value="Unassembled WGS sequence"/>
</dbReference>
<gene>
    <name evidence="12" type="ORF">GETHLI_18450</name>
</gene>
<dbReference type="NCBIfam" id="TIGR00229">
    <property type="entry name" value="sensory_box"/>
    <property type="match status" value="2"/>
</dbReference>
<dbReference type="SMART" id="SM00073">
    <property type="entry name" value="HPT"/>
    <property type="match status" value="1"/>
</dbReference>
<comment type="caution">
    <text evidence="12">The sequence shown here is derived from an EMBL/GenBank/DDBJ whole genome shotgun (WGS) entry which is preliminary data.</text>
</comment>
<reference evidence="12 13" key="1">
    <citation type="journal article" date="2023" name="Antonie Van Leeuwenhoek">
        <title>Mesoterricola silvestris gen. nov., sp. nov., Mesoterricola sediminis sp. nov., Geothrix oryzae sp. nov., Geothrix edaphica sp. nov., Geothrix rubra sp. nov., and Geothrix limicola sp. nov., six novel members of Acidobacteriota isolated from soils.</title>
        <authorList>
            <person name="Itoh H."/>
            <person name="Sugisawa Y."/>
            <person name="Mise K."/>
            <person name="Xu Z."/>
            <person name="Kuniyasu M."/>
            <person name="Ushijima N."/>
            <person name="Kawano K."/>
            <person name="Kobayashi E."/>
            <person name="Shiratori Y."/>
            <person name="Masuda Y."/>
            <person name="Senoo K."/>
        </authorList>
    </citation>
    <scope>NUCLEOTIDE SEQUENCE [LARGE SCALE GENOMIC DNA]</scope>
    <source>
        <strain evidence="12 13">Red804</strain>
    </source>
</reference>
<dbReference type="PANTHER" id="PTHR45339">
    <property type="entry name" value="HYBRID SIGNAL TRANSDUCTION HISTIDINE KINASE J"/>
    <property type="match status" value="1"/>
</dbReference>
<dbReference type="Pfam" id="PF01627">
    <property type="entry name" value="Hpt"/>
    <property type="match status" value="1"/>
</dbReference>
<dbReference type="SUPFAM" id="SSF47384">
    <property type="entry name" value="Homodimeric domain of signal transducing histidine kinase"/>
    <property type="match status" value="1"/>
</dbReference>
<dbReference type="EC" id="2.7.13.3" evidence="2"/>
<feature type="domain" description="Response regulatory" evidence="8">
    <location>
        <begin position="697"/>
        <end position="816"/>
    </location>
</feature>
<dbReference type="InterPro" id="IPR005467">
    <property type="entry name" value="His_kinase_dom"/>
</dbReference>
<dbReference type="SMART" id="SM00387">
    <property type="entry name" value="HATPase_c"/>
    <property type="match status" value="1"/>
</dbReference>